<dbReference type="KEGG" id="ccai:NAS2_0130"/>
<dbReference type="EMBL" id="AP018732">
    <property type="protein sequence ID" value="BBE41536.1"/>
    <property type="molecule type" value="Genomic_DNA"/>
</dbReference>
<dbReference type="Proteomes" id="UP000509448">
    <property type="component" value="Chromosome"/>
</dbReference>
<dbReference type="GO" id="GO:0006099">
    <property type="term" value="P:tricarboxylic acid cycle"/>
    <property type="evidence" value="ECO:0007669"/>
    <property type="project" value="TreeGrafter"/>
</dbReference>
<feature type="domain" description="Isopropylmalate dehydrogenase-like" evidence="3">
    <location>
        <begin position="1"/>
        <end position="313"/>
    </location>
</feature>
<evidence type="ECO:0000313" key="4">
    <source>
        <dbReference type="EMBL" id="BBE41536.1"/>
    </source>
</evidence>
<dbReference type="GO" id="GO:0006102">
    <property type="term" value="P:isocitrate metabolic process"/>
    <property type="evidence" value="ECO:0007669"/>
    <property type="project" value="TreeGrafter"/>
</dbReference>
<evidence type="ECO:0000256" key="1">
    <source>
        <dbReference type="ARBA" id="ARBA00007769"/>
    </source>
</evidence>
<organism evidence="4 5">
    <name type="scientific">Conexivisphaera calida</name>
    <dbReference type="NCBI Taxonomy" id="1874277"/>
    <lineage>
        <taxon>Archaea</taxon>
        <taxon>Nitrososphaerota</taxon>
        <taxon>Conexivisphaeria</taxon>
        <taxon>Conexivisphaerales</taxon>
        <taxon>Conexivisphaeraceae</taxon>
        <taxon>Conexivisphaera</taxon>
    </lineage>
</organism>
<evidence type="ECO:0000313" key="5">
    <source>
        <dbReference type="Proteomes" id="UP000509448"/>
    </source>
</evidence>
<dbReference type="InterPro" id="IPR019818">
    <property type="entry name" value="IsoCit/isopropylmalate_DH_CS"/>
</dbReference>
<evidence type="ECO:0000256" key="2">
    <source>
        <dbReference type="ARBA" id="ARBA00023002"/>
    </source>
</evidence>
<dbReference type="PANTHER" id="PTHR11835:SF34">
    <property type="entry name" value="ISOCITRATE DEHYDROGENASE [NAD] SUBUNIT ALPHA, MITOCHONDRIAL"/>
    <property type="match status" value="1"/>
</dbReference>
<reference evidence="4 5" key="1">
    <citation type="journal article" date="2019" name="ISME J.">
        <title>Isolation and characterization of a thermophilic sulfur- and iron-reducing thaumarchaeote from a terrestrial acidic hot spring.</title>
        <authorList>
            <person name="Kato S."/>
            <person name="Itoh T."/>
            <person name="Yuki M."/>
            <person name="Nagamori M."/>
            <person name="Ohnishi M."/>
            <person name="Uematsu K."/>
            <person name="Suzuki K."/>
            <person name="Takashina T."/>
            <person name="Ohkuma M."/>
        </authorList>
    </citation>
    <scope>NUCLEOTIDE SEQUENCE [LARGE SCALE GENOMIC DNA]</scope>
    <source>
        <strain evidence="4 5">NAS-02</strain>
    </source>
</reference>
<dbReference type="PROSITE" id="PS00470">
    <property type="entry name" value="IDH_IMDH"/>
    <property type="match status" value="1"/>
</dbReference>
<dbReference type="Pfam" id="PF00180">
    <property type="entry name" value="Iso_dh"/>
    <property type="match status" value="1"/>
</dbReference>
<comment type="similarity">
    <text evidence="1">Belongs to the isocitrate and isopropylmalate dehydrogenases family.</text>
</comment>
<sequence>MAISVVQRAADIFGFSVEFRGYRAGDSALAELGEALPEETIQGVRSSDAAIKGPVGETAKDVIVRLRQMFDLYANLRPAKVYPGVRPLMDGVDILIVRENTEDLYKGYEFELPGSAVALKVVTERASRRIAEYAFREAERRRKHVTIVHKSNVMPKTDGLFGRVAKEVASSHPGVSYREMYVDAASMALIRDPRSFDVLLTMNVYGDILSDEAAQVVGGLGMAPSANIGEKMALFEPVHGSAPDIAGKGLANPYATVLSAAMMLDWLSQAKGDPRLEKASKLVESAAVTALRRGIATPDLGGKYKTSEVGKGLEAVMVELGG</sequence>
<dbReference type="GO" id="GO:0004449">
    <property type="term" value="F:isocitrate dehydrogenase (NAD+) activity"/>
    <property type="evidence" value="ECO:0007669"/>
    <property type="project" value="TreeGrafter"/>
</dbReference>
<gene>
    <name evidence="4" type="ORF">NAS2_0130</name>
</gene>
<evidence type="ECO:0000259" key="3">
    <source>
        <dbReference type="SMART" id="SM01329"/>
    </source>
</evidence>
<dbReference type="Gene3D" id="3.40.718.10">
    <property type="entry name" value="Isopropylmalate Dehydrogenase"/>
    <property type="match status" value="1"/>
</dbReference>
<dbReference type="AlphaFoldDB" id="A0A4P2VAN6"/>
<dbReference type="SMART" id="SM01329">
    <property type="entry name" value="Iso_dh"/>
    <property type="match status" value="1"/>
</dbReference>
<accession>A0A4P2VAN6</accession>
<keyword evidence="2 4" id="KW-0560">Oxidoreductase</keyword>
<dbReference type="PANTHER" id="PTHR11835">
    <property type="entry name" value="DECARBOXYLATING DEHYDROGENASES-ISOCITRATE, ISOPROPYLMALATE, TARTRATE"/>
    <property type="match status" value="1"/>
</dbReference>
<proteinExistence type="inferred from homology"/>
<name>A0A4P2VAN6_9ARCH</name>
<protein>
    <submittedName>
        <fullName evidence="4">3-isopropylmalate dehydrogenase</fullName>
        <ecNumber evidence="4">1.1.1.85</ecNumber>
    </submittedName>
</protein>
<dbReference type="GO" id="GO:0000287">
    <property type="term" value="F:magnesium ion binding"/>
    <property type="evidence" value="ECO:0007669"/>
    <property type="project" value="InterPro"/>
</dbReference>
<dbReference type="GO" id="GO:0003862">
    <property type="term" value="F:3-isopropylmalate dehydrogenase activity"/>
    <property type="evidence" value="ECO:0007669"/>
    <property type="project" value="UniProtKB-EC"/>
</dbReference>
<dbReference type="GO" id="GO:0051287">
    <property type="term" value="F:NAD binding"/>
    <property type="evidence" value="ECO:0007669"/>
    <property type="project" value="InterPro"/>
</dbReference>
<dbReference type="InterPro" id="IPR024084">
    <property type="entry name" value="IsoPropMal-DH-like_dom"/>
</dbReference>
<keyword evidence="5" id="KW-1185">Reference proteome</keyword>
<dbReference type="EC" id="1.1.1.85" evidence="4"/>
<dbReference type="SUPFAM" id="SSF53659">
    <property type="entry name" value="Isocitrate/Isopropylmalate dehydrogenase-like"/>
    <property type="match status" value="1"/>
</dbReference>